<organism evidence="3 4">
    <name type="scientific">Fuscovulum blasticum DSM 2131</name>
    <dbReference type="NCBI Taxonomy" id="1188250"/>
    <lineage>
        <taxon>Bacteria</taxon>
        <taxon>Pseudomonadati</taxon>
        <taxon>Pseudomonadota</taxon>
        <taxon>Alphaproteobacteria</taxon>
        <taxon>Rhodobacterales</taxon>
        <taxon>Paracoccaceae</taxon>
        <taxon>Pseudogemmobacter</taxon>
    </lineage>
</organism>
<feature type="signal peptide" evidence="1">
    <location>
        <begin position="1"/>
        <end position="35"/>
    </location>
</feature>
<proteinExistence type="predicted"/>
<dbReference type="GO" id="GO:0009253">
    <property type="term" value="P:peptidoglycan catabolic process"/>
    <property type="evidence" value="ECO:0007669"/>
    <property type="project" value="TreeGrafter"/>
</dbReference>
<dbReference type="PANTHER" id="PTHR30163:SF8">
    <property type="entry name" value="LYTIC MUREIN TRANSGLYCOSYLASE"/>
    <property type="match status" value="1"/>
</dbReference>
<keyword evidence="4" id="KW-1185">Reference proteome</keyword>
<reference evidence="3 4" key="1">
    <citation type="submission" date="2018-03" db="EMBL/GenBank/DDBJ databases">
        <title>Rhodobacter blasticus.</title>
        <authorList>
            <person name="Meyer T.E."/>
            <person name="Miller S."/>
            <person name="Lodha T."/>
            <person name="Gandham S."/>
            <person name="Chintalapati S."/>
            <person name="Chintalapati V.R."/>
        </authorList>
    </citation>
    <scope>NUCLEOTIDE SEQUENCE [LARGE SCALE GENOMIC DNA]</scope>
    <source>
        <strain evidence="3 4">DSM 2131</strain>
    </source>
</reference>
<dbReference type="GO" id="GO:0008933">
    <property type="term" value="F:peptidoglycan lytic transglycosylase activity"/>
    <property type="evidence" value="ECO:0007669"/>
    <property type="project" value="TreeGrafter"/>
</dbReference>
<evidence type="ECO:0000256" key="1">
    <source>
        <dbReference type="SAM" id="SignalP"/>
    </source>
</evidence>
<comment type="caution">
    <text evidence="3">The sequence shown here is derived from an EMBL/GenBank/DDBJ whole genome shotgun (WGS) entry which is preliminary data.</text>
</comment>
<sequence length="279" mass="29425">MAGSILGRNASKGDLVLRKSGLSLLFIALASSALAAPCSDTGGNYENWKSVMAEEARSEGVGDRGIAALMGSSYSKATISADRNQKSFKYSLDKFLQVRGADTIVSQGRSRKKKNASFYAGLEAQYGVPAGVLLAIHGMETGFGGFMGDTNVVSAIATLTYDCRRSDYFRPHLIGALKLVDRGSISAASIGAKHGELGHTQFLPGNALAYGVDGNGDGKVDLNNVTDALASTANFLRQKGWQPGKGYQEGEPNFAVIKQWNAATVYQQAIALMGARIDG</sequence>
<dbReference type="CDD" id="cd13399">
    <property type="entry name" value="Slt35-like"/>
    <property type="match status" value="1"/>
</dbReference>
<dbReference type="InterPro" id="IPR043426">
    <property type="entry name" value="MltB-like"/>
</dbReference>
<feature type="domain" description="Transglycosylase SLT" evidence="2">
    <location>
        <begin position="46"/>
        <end position="247"/>
    </location>
</feature>
<accession>A0A2T4J6P8</accession>
<dbReference type="EMBL" id="PZKE01000013">
    <property type="protein sequence ID" value="PTE13572.1"/>
    <property type="molecule type" value="Genomic_DNA"/>
</dbReference>
<gene>
    <name evidence="3" type="ORF">C5F44_13545</name>
</gene>
<dbReference type="InterPro" id="IPR023346">
    <property type="entry name" value="Lysozyme-like_dom_sf"/>
</dbReference>
<evidence type="ECO:0000313" key="4">
    <source>
        <dbReference type="Proteomes" id="UP000241362"/>
    </source>
</evidence>
<dbReference type="AlphaFoldDB" id="A0A2T4J6P8"/>
<keyword evidence="1" id="KW-0732">Signal</keyword>
<dbReference type="SUPFAM" id="SSF53955">
    <property type="entry name" value="Lysozyme-like"/>
    <property type="match status" value="1"/>
</dbReference>
<dbReference type="InterPro" id="IPR031304">
    <property type="entry name" value="SLT_2"/>
</dbReference>
<dbReference type="Gene3D" id="1.10.8.350">
    <property type="entry name" value="Bacterial muramidase"/>
    <property type="match status" value="1"/>
</dbReference>
<dbReference type="Pfam" id="PF13406">
    <property type="entry name" value="SLT_2"/>
    <property type="match status" value="1"/>
</dbReference>
<dbReference type="Proteomes" id="UP000241362">
    <property type="component" value="Unassembled WGS sequence"/>
</dbReference>
<evidence type="ECO:0000259" key="2">
    <source>
        <dbReference type="Pfam" id="PF13406"/>
    </source>
</evidence>
<feature type="chain" id="PRO_5015672855" evidence="1">
    <location>
        <begin position="36"/>
        <end position="279"/>
    </location>
</feature>
<name>A0A2T4J6P8_FUSBL</name>
<protein>
    <submittedName>
        <fullName evidence="3">Murein transglycosylase</fullName>
    </submittedName>
</protein>
<evidence type="ECO:0000313" key="3">
    <source>
        <dbReference type="EMBL" id="PTE13572.1"/>
    </source>
</evidence>
<dbReference type="PANTHER" id="PTHR30163">
    <property type="entry name" value="MEMBRANE-BOUND LYTIC MUREIN TRANSGLYCOSYLASE B"/>
    <property type="match status" value="1"/>
</dbReference>